<dbReference type="AlphaFoldDB" id="A0A4Z2JAI6"/>
<feature type="region of interest" description="Disordered" evidence="1">
    <location>
        <begin position="105"/>
        <end position="132"/>
    </location>
</feature>
<name>A0A4Z2JAI6_9TELE</name>
<feature type="region of interest" description="Disordered" evidence="1">
    <location>
        <begin position="173"/>
        <end position="237"/>
    </location>
</feature>
<reference evidence="2 3" key="1">
    <citation type="submission" date="2019-03" db="EMBL/GenBank/DDBJ databases">
        <title>First draft genome of Liparis tanakae, snailfish: a comprehensive survey of snailfish specific genes.</title>
        <authorList>
            <person name="Kim W."/>
            <person name="Song I."/>
            <person name="Jeong J.-H."/>
            <person name="Kim D."/>
            <person name="Kim S."/>
            <person name="Ryu S."/>
            <person name="Song J.Y."/>
            <person name="Lee S.K."/>
        </authorList>
    </citation>
    <scope>NUCLEOTIDE SEQUENCE [LARGE SCALE GENOMIC DNA]</scope>
    <source>
        <tissue evidence="2">Muscle</tissue>
    </source>
</reference>
<evidence type="ECO:0000313" key="2">
    <source>
        <dbReference type="EMBL" id="TNN87355.1"/>
    </source>
</evidence>
<gene>
    <name evidence="2" type="ORF">EYF80_002556</name>
</gene>
<dbReference type="EMBL" id="SRLO01000011">
    <property type="protein sequence ID" value="TNN87355.1"/>
    <property type="molecule type" value="Genomic_DNA"/>
</dbReference>
<protein>
    <submittedName>
        <fullName evidence="2">Uncharacterized protein</fullName>
    </submittedName>
</protein>
<evidence type="ECO:0000313" key="3">
    <source>
        <dbReference type="Proteomes" id="UP000314294"/>
    </source>
</evidence>
<feature type="compositionally biased region" description="Low complexity" evidence="1">
    <location>
        <begin position="113"/>
        <end position="124"/>
    </location>
</feature>
<keyword evidence="3" id="KW-1185">Reference proteome</keyword>
<sequence>MATPPVNGRIDAVERRHPAVVVETHVAAGRVAAGATATHPEAGAAGQRLAERLVVPAARRHVAAAAVSLALLTGVVAVTGIGHPERVGGPHAVVVDHKQEVAAAALESGEAPGGQQQQDAQQQVRRQRGEQRPRLQQLLQAAPHGQEVLRRRCAAAQTALFFDWLPESQRALGGRGLEAGGPHKNNKPGRGSASGGGASPEGGVVRPGSEQLVGPLPTHSDSDDDGDEGRKGAGLWSPAASRRRPAVLLRLLLLDRPPSVLLFRHSDSSLATMSDTLTLSGSSPLASGGGALVSVNEAELLWRASGGLESGCCSPALRSRNATISTTDTFCSSAAIFAASPPRRPPPDRRGDSCCVSRTRVFAFRLLPDLRRRLALPFSSRLPLAFPARDTVPGLLTPSGGRSLLPAPSAKMAIFSRTCPGLMTVQMSSGVSASSPAVWCRRRGGGAFSVLVERTQRGRRLLLPWLPLQVLTNRLLHRDDFSSSRAEGHTHLKQEPSRVSGFVPVSVSPVNRF</sequence>
<proteinExistence type="predicted"/>
<organism evidence="2 3">
    <name type="scientific">Liparis tanakae</name>
    <name type="common">Tanaka's snailfish</name>
    <dbReference type="NCBI Taxonomy" id="230148"/>
    <lineage>
        <taxon>Eukaryota</taxon>
        <taxon>Metazoa</taxon>
        <taxon>Chordata</taxon>
        <taxon>Craniata</taxon>
        <taxon>Vertebrata</taxon>
        <taxon>Euteleostomi</taxon>
        <taxon>Actinopterygii</taxon>
        <taxon>Neopterygii</taxon>
        <taxon>Teleostei</taxon>
        <taxon>Neoteleostei</taxon>
        <taxon>Acanthomorphata</taxon>
        <taxon>Eupercaria</taxon>
        <taxon>Perciformes</taxon>
        <taxon>Cottioidei</taxon>
        <taxon>Cottales</taxon>
        <taxon>Liparidae</taxon>
        <taxon>Liparis</taxon>
    </lineage>
</organism>
<evidence type="ECO:0000256" key="1">
    <source>
        <dbReference type="SAM" id="MobiDB-lite"/>
    </source>
</evidence>
<dbReference type="Proteomes" id="UP000314294">
    <property type="component" value="Unassembled WGS sequence"/>
</dbReference>
<comment type="caution">
    <text evidence="2">The sequence shown here is derived from an EMBL/GenBank/DDBJ whole genome shotgun (WGS) entry which is preliminary data.</text>
</comment>
<accession>A0A4Z2JAI6</accession>